<accession>A0A9D4SJ70</accession>
<organism evidence="3">
    <name type="scientific">Dermatophagoides farinae</name>
    <name type="common">American house dust mite</name>
    <dbReference type="NCBI Taxonomy" id="6954"/>
    <lineage>
        <taxon>Eukaryota</taxon>
        <taxon>Metazoa</taxon>
        <taxon>Ecdysozoa</taxon>
        <taxon>Arthropoda</taxon>
        <taxon>Chelicerata</taxon>
        <taxon>Arachnida</taxon>
        <taxon>Acari</taxon>
        <taxon>Acariformes</taxon>
        <taxon>Sarcoptiformes</taxon>
        <taxon>Astigmata</taxon>
        <taxon>Psoroptidia</taxon>
        <taxon>Analgoidea</taxon>
        <taxon>Pyroglyphidae</taxon>
        <taxon>Dermatophagoidinae</taxon>
        <taxon>Dermatophagoides</taxon>
    </lineage>
</organism>
<dbReference type="Proteomes" id="UP000828236">
    <property type="component" value="Unassembled WGS sequence"/>
</dbReference>
<evidence type="ECO:0000256" key="1">
    <source>
        <dbReference type="SAM" id="MobiDB-lite"/>
    </source>
</evidence>
<gene>
    <name evidence="3" type="ORF">HUG17_6259</name>
</gene>
<dbReference type="SUPFAM" id="SSF49468">
    <property type="entry name" value="VHL"/>
    <property type="match status" value="1"/>
</dbReference>
<reference evidence="3" key="1">
    <citation type="submission" date="2020-06" db="EMBL/GenBank/DDBJ databases">
        <authorList>
            <person name="Ji K."/>
            <person name="Li J."/>
        </authorList>
    </citation>
    <scope>NUCLEOTIDE SEQUENCE</scope>
    <source>
        <strain evidence="3">JKM2019</strain>
        <tissue evidence="3">Whole body</tissue>
    </source>
</reference>
<dbReference type="EMBL" id="SDOV01000002">
    <property type="protein sequence ID" value="KAH7643897.1"/>
    <property type="molecule type" value="Genomic_DNA"/>
</dbReference>
<dbReference type="OrthoDB" id="413400at2759"/>
<evidence type="ECO:0000313" key="3">
    <source>
        <dbReference type="EMBL" id="KAH7643897.1"/>
    </source>
</evidence>
<dbReference type="InterPro" id="IPR024053">
    <property type="entry name" value="VHL_beta_dom"/>
</dbReference>
<name>A0A9D4SJ70_DERFA</name>
<dbReference type="Pfam" id="PF01847">
    <property type="entry name" value="VHL"/>
    <property type="match status" value="1"/>
</dbReference>
<feature type="region of interest" description="Disordered" evidence="1">
    <location>
        <begin position="1"/>
        <end position="32"/>
    </location>
</feature>
<proteinExistence type="predicted"/>
<reference evidence="3" key="2">
    <citation type="journal article" date="2021" name="World Allergy Organ. J.">
        <title>Chromosome-level assembly of Dermatophagoides farinae genome and transcriptome reveals two novel allergens Der f 37 and Der f 39.</title>
        <authorList>
            <person name="Chen J."/>
            <person name="Cai Z."/>
            <person name="Fan D."/>
            <person name="Hu J."/>
            <person name="Hou Y."/>
            <person name="He Y."/>
            <person name="Zhang Z."/>
            <person name="Zhao Z."/>
            <person name="Gao P."/>
            <person name="Hu W."/>
            <person name="Sun J."/>
            <person name="Li J."/>
            <person name="Ji K."/>
        </authorList>
    </citation>
    <scope>NUCLEOTIDE SEQUENCE</scope>
    <source>
        <strain evidence="3">JKM2019</strain>
    </source>
</reference>
<dbReference type="AlphaFoldDB" id="A0A9D4SJ70"/>
<evidence type="ECO:0000259" key="2">
    <source>
        <dbReference type="Pfam" id="PF01847"/>
    </source>
</evidence>
<feature type="domain" description="von Hippel-Lindau disease tumour suppressor beta" evidence="2">
    <location>
        <begin position="39"/>
        <end position="115"/>
    </location>
</feature>
<comment type="caution">
    <text evidence="3">The sequence shown here is derived from an EMBL/GenBank/DDBJ whole genome shotgun (WGS) entry which is preliminary data.</text>
</comment>
<dbReference type="InterPro" id="IPR036208">
    <property type="entry name" value="VHL_sf"/>
</dbReference>
<protein>
    <recommendedName>
        <fullName evidence="2">von Hippel-Lindau disease tumour suppressor beta domain-containing protein</fullName>
    </recommendedName>
</protein>
<dbReference type="Gene3D" id="2.60.40.780">
    <property type="entry name" value="von Hippel-Lindau disease tumour suppressor, beta domain"/>
    <property type="match status" value="1"/>
</dbReference>
<sequence>MNSESNNDNDDNTNDNLSVNVAHMSNGHNRQPSTVHTRLKSIESRQSVKIVLHNQSNRKVNITWIDYDGNERIYSKLNPRCKFVIDSYVTHPWIFRDIERKNLAIFDALVANRRDLLAFHKWDKYSEQKRFQVADRILFPRQHKQDFEFILVIIKNGVHSLQELCLYSLIEQLHRSSSSSLLSSRTSTTTTTTTSNCESRSILPSYIIDNLPKHLYENLQNYLNNGQCLLEFLPLQ</sequence>
<dbReference type="InterPro" id="IPR037140">
    <property type="entry name" value="VHL_beta_dom_sf"/>
</dbReference>